<evidence type="ECO:0000313" key="3">
    <source>
        <dbReference type="Proteomes" id="UP000694864"/>
    </source>
</evidence>
<feature type="domain" description="Retrotransposon gag" evidence="2">
    <location>
        <begin position="87"/>
        <end position="172"/>
    </location>
</feature>
<protein>
    <submittedName>
        <fullName evidence="4">Uncharacterized protein LOC104774072</fullName>
    </submittedName>
</protein>
<evidence type="ECO:0000259" key="2">
    <source>
        <dbReference type="Pfam" id="PF03732"/>
    </source>
</evidence>
<proteinExistence type="predicted"/>
<feature type="non-terminal residue" evidence="4">
    <location>
        <position position="318"/>
    </location>
</feature>
<dbReference type="GeneID" id="104774072"/>
<dbReference type="Proteomes" id="UP000694864">
    <property type="component" value="Unplaced"/>
</dbReference>
<reference evidence="4" key="2">
    <citation type="submission" date="2025-08" db="UniProtKB">
        <authorList>
            <consortium name="RefSeq"/>
        </authorList>
    </citation>
    <scope>IDENTIFICATION</scope>
    <source>
        <tissue evidence="4">Leaf</tissue>
    </source>
</reference>
<feature type="region of interest" description="Disordered" evidence="1">
    <location>
        <begin position="205"/>
        <end position="246"/>
    </location>
</feature>
<reference evidence="3" key="1">
    <citation type="journal article" date="2014" name="Nat. Commun.">
        <title>The emerging biofuel crop Camelina sativa retains a highly undifferentiated hexaploid genome structure.</title>
        <authorList>
            <person name="Kagale S."/>
            <person name="Koh C."/>
            <person name="Nixon J."/>
            <person name="Bollina V."/>
            <person name="Clarke W.E."/>
            <person name="Tuteja R."/>
            <person name="Spillane C."/>
            <person name="Robinson S.J."/>
            <person name="Links M.G."/>
            <person name="Clarke C."/>
            <person name="Higgins E.E."/>
            <person name="Huebert T."/>
            <person name="Sharpe A.G."/>
            <person name="Parkin I.A."/>
        </authorList>
    </citation>
    <scope>NUCLEOTIDE SEQUENCE [LARGE SCALE GENOMIC DNA]</scope>
    <source>
        <strain evidence="3">cv. DH55</strain>
    </source>
</reference>
<dbReference type="Pfam" id="PF03732">
    <property type="entry name" value="Retrotrans_gag"/>
    <property type="match status" value="1"/>
</dbReference>
<dbReference type="PANTHER" id="PTHR33223:SF6">
    <property type="entry name" value="CCHC-TYPE DOMAIN-CONTAINING PROTEIN"/>
    <property type="match status" value="1"/>
</dbReference>
<organism evidence="3 4">
    <name type="scientific">Camelina sativa</name>
    <name type="common">False flax</name>
    <name type="synonym">Myagrum sativum</name>
    <dbReference type="NCBI Taxonomy" id="90675"/>
    <lineage>
        <taxon>Eukaryota</taxon>
        <taxon>Viridiplantae</taxon>
        <taxon>Streptophyta</taxon>
        <taxon>Embryophyta</taxon>
        <taxon>Tracheophyta</taxon>
        <taxon>Spermatophyta</taxon>
        <taxon>Magnoliopsida</taxon>
        <taxon>eudicotyledons</taxon>
        <taxon>Gunneridae</taxon>
        <taxon>Pentapetalae</taxon>
        <taxon>rosids</taxon>
        <taxon>malvids</taxon>
        <taxon>Brassicales</taxon>
        <taxon>Brassicaceae</taxon>
        <taxon>Camelineae</taxon>
        <taxon>Camelina</taxon>
    </lineage>
</organism>
<feature type="compositionally biased region" description="Basic and acidic residues" evidence="1">
    <location>
        <begin position="221"/>
        <end position="244"/>
    </location>
</feature>
<dbReference type="PANTHER" id="PTHR33223">
    <property type="entry name" value="CCHC-TYPE DOMAIN-CONTAINING PROTEIN"/>
    <property type="match status" value="1"/>
</dbReference>
<sequence length="318" mass="36215">MDLRIKAMGSLLHRAVSSAPEIDRMFEATQRSPFTQRILRTYVPNVKIRVPTYDGTKDPMQHLTSFMATIAKARFTEEQKDAGQCQLFVDSLVENALIWFSHIPPGTIDCFEQLSTAFLRNYRVFIERNASSAELREVVQEPDEPLRKYLKEKYATITVSEDVAIAAFKKGLIPGSRLHVDLNIREATDLDEALHRGSRFAYVEEDEEKRANKLPPPRPAVAKEKNRDTYQEPRKHHDQRDPKRGVVNVISEDEGQNTTSPDAQEELYCDFHMFGGHSTAECKHLSNYLYEKYLSGEIKAVYQPKAFRGGHGGRGRGG</sequence>
<dbReference type="RefSeq" id="XP_010497038.1">
    <property type="nucleotide sequence ID" value="XM_010498736.1"/>
</dbReference>
<name>A0ABM0Y855_CAMSA</name>
<evidence type="ECO:0000313" key="4">
    <source>
        <dbReference type="RefSeq" id="XP_010497038.1"/>
    </source>
</evidence>
<keyword evidence="3" id="KW-1185">Reference proteome</keyword>
<evidence type="ECO:0000256" key="1">
    <source>
        <dbReference type="SAM" id="MobiDB-lite"/>
    </source>
</evidence>
<accession>A0ABM0Y855</accession>
<gene>
    <name evidence="4" type="primary">LOC104774072</name>
</gene>
<dbReference type="InterPro" id="IPR005162">
    <property type="entry name" value="Retrotrans_gag_dom"/>
</dbReference>